<reference evidence="2" key="2">
    <citation type="submission" date="2020-05" db="UniProtKB">
        <authorList>
            <consortium name="EnsemblMetazoa"/>
        </authorList>
    </citation>
    <scope>IDENTIFICATION</scope>
</reference>
<dbReference type="EMBL" id="ATLV01026990">
    <property type="status" value="NOT_ANNOTATED_CDS"/>
    <property type="molecule type" value="Genomic_DNA"/>
</dbReference>
<dbReference type="AlphaFoldDB" id="A0A084WU15"/>
<dbReference type="EMBL" id="KE525421">
    <property type="protein sequence ID" value="KFB53709.1"/>
    <property type="molecule type" value="Genomic_DNA"/>
</dbReference>
<organism evidence="1">
    <name type="scientific">Anopheles sinensis</name>
    <name type="common">Mosquito</name>
    <dbReference type="NCBI Taxonomy" id="74873"/>
    <lineage>
        <taxon>Eukaryota</taxon>
        <taxon>Metazoa</taxon>
        <taxon>Ecdysozoa</taxon>
        <taxon>Arthropoda</taxon>
        <taxon>Hexapoda</taxon>
        <taxon>Insecta</taxon>
        <taxon>Pterygota</taxon>
        <taxon>Neoptera</taxon>
        <taxon>Endopterygota</taxon>
        <taxon>Diptera</taxon>
        <taxon>Nematocera</taxon>
        <taxon>Culicoidea</taxon>
        <taxon>Culicidae</taxon>
        <taxon>Anophelinae</taxon>
        <taxon>Anopheles</taxon>
    </lineage>
</organism>
<gene>
    <name evidence="1" type="ORF">ZHAS_00022085</name>
</gene>
<keyword evidence="3" id="KW-1185">Reference proteome</keyword>
<sequence length="64" mass="6947">MRHVATLGVGGTIGPRDMFVPRKLGVDPPAQSEVCLGLQGSRVFPFAHGQEMQTSTKNFETVYV</sequence>
<accession>A0A084WU15</accession>
<protein>
    <submittedName>
        <fullName evidence="1 2">Uncharacterized protein</fullName>
    </submittedName>
</protein>
<name>A0A084WU15_ANOSI</name>
<reference evidence="1 3" key="1">
    <citation type="journal article" date="2014" name="BMC Genomics">
        <title>Genome sequence of Anopheles sinensis provides insight into genetics basis of mosquito competence for malaria parasites.</title>
        <authorList>
            <person name="Zhou D."/>
            <person name="Zhang D."/>
            <person name="Ding G."/>
            <person name="Shi L."/>
            <person name="Hou Q."/>
            <person name="Ye Y."/>
            <person name="Xu Y."/>
            <person name="Zhou H."/>
            <person name="Xiong C."/>
            <person name="Li S."/>
            <person name="Yu J."/>
            <person name="Hong S."/>
            <person name="Yu X."/>
            <person name="Zou P."/>
            <person name="Chen C."/>
            <person name="Chang X."/>
            <person name="Wang W."/>
            <person name="Lv Y."/>
            <person name="Sun Y."/>
            <person name="Ma L."/>
            <person name="Shen B."/>
            <person name="Zhu C."/>
        </authorList>
    </citation>
    <scope>NUCLEOTIDE SEQUENCE [LARGE SCALE GENOMIC DNA]</scope>
</reference>
<dbReference type="Proteomes" id="UP000030765">
    <property type="component" value="Unassembled WGS sequence"/>
</dbReference>
<evidence type="ECO:0000313" key="1">
    <source>
        <dbReference type="EMBL" id="KFB53709.1"/>
    </source>
</evidence>
<dbReference type="EnsemblMetazoa" id="ASIC022085-RA">
    <property type="protein sequence ID" value="ASIC022085-PA"/>
    <property type="gene ID" value="ASIC022085"/>
</dbReference>
<proteinExistence type="predicted"/>
<evidence type="ECO:0000313" key="3">
    <source>
        <dbReference type="Proteomes" id="UP000030765"/>
    </source>
</evidence>
<evidence type="ECO:0000313" key="2">
    <source>
        <dbReference type="EnsemblMetazoa" id="ASIC022085-PA"/>
    </source>
</evidence>
<dbReference type="VEuPathDB" id="VectorBase:ASIC022085"/>